<feature type="region of interest" description="Disordered" evidence="1">
    <location>
        <begin position="152"/>
        <end position="172"/>
    </location>
</feature>
<accession>A0A6J7KW16</accession>
<name>A0A6J7KW16_9ZZZZ</name>
<dbReference type="InterPro" id="IPR006311">
    <property type="entry name" value="TAT_signal"/>
</dbReference>
<feature type="compositionally biased region" description="Polar residues" evidence="1">
    <location>
        <begin position="155"/>
        <end position="166"/>
    </location>
</feature>
<proteinExistence type="predicted"/>
<dbReference type="EMBL" id="CAFBNE010000073">
    <property type="protein sequence ID" value="CAB4959870.1"/>
    <property type="molecule type" value="Genomic_DNA"/>
</dbReference>
<dbReference type="PROSITE" id="PS51318">
    <property type="entry name" value="TAT"/>
    <property type="match status" value="1"/>
</dbReference>
<gene>
    <name evidence="2" type="ORF">UFOPK3772_02124</name>
</gene>
<evidence type="ECO:0000256" key="1">
    <source>
        <dbReference type="SAM" id="MobiDB-lite"/>
    </source>
</evidence>
<organism evidence="2">
    <name type="scientific">freshwater metagenome</name>
    <dbReference type="NCBI Taxonomy" id="449393"/>
    <lineage>
        <taxon>unclassified sequences</taxon>
        <taxon>metagenomes</taxon>
        <taxon>ecological metagenomes</taxon>
    </lineage>
</organism>
<protein>
    <submittedName>
        <fullName evidence="2">Unannotated protein</fullName>
    </submittedName>
</protein>
<evidence type="ECO:0000313" key="2">
    <source>
        <dbReference type="EMBL" id="CAB4959870.1"/>
    </source>
</evidence>
<sequence length="200" mass="20795">MSRLSRRSLAVIGAGAFAVALTVGGAGSAVAAPTAGPIETMQDLKGGWLTSLTGFREGDPISWLHRLTVRKVNGSAAVAWEEWLDCALQAADCKAAKAGKQTGVDWSKPSRVLLAMDPKGVVYGVGAYSSIMLTSGGDGMSAVVFSNGQRDEWTATPTTSGQSQTAPAARENQPRKLAYWTGSYAAAGPTVSCSNNMKRP</sequence>
<reference evidence="2" key="1">
    <citation type="submission" date="2020-05" db="EMBL/GenBank/DDBJ databases">
        <authorList>
            <person name="Chiriac C."/>
            <person name="Salcher M."/>
            <person name="Ghai R."/>
            <person name="Kavagutti S V."/>
        </authorList>
    </citation>
    <scope>NUCLEOTIDE SEQUENCE</scope>
</reference>
<dbReference type="AlphaFoldDB" id="A0A6J7KW16"/>